<dbReference type="GeneTree" id="ENSGT00940000154130"/>
<feature type="region of interest" description="Disordered" evidence="3">
    <location>
        <begin position="114"/>
        <end position="210"/>
    </location>
</feature>
<dbReference type="FunCoup" id="F6ZEF4">
    <property type="interactions" value="46"/>
</dbReference>
<evidence type="ECO:0000256" key="1">
    <source>
        <dbReference type="PROSITE-ProRule" id="PRU00168"/>
    </source>
</evidence>
<dbReference type="Bgee" id="ENSMODG00000002291">
    <property type="expression patterns" value="Expressed in lung and 16 other cell types or tissues"/>
</dbReference>
<dbReference type="InterPro" id="IPR036860">
    <property type="entry name" value="SH2_dom_sf"/>
</dbReference>
<evidence type="ECO:0000313" key="6">
    <source>
        <dbReference type="Ensembl" id="ENSMODP00000032532.2"/>
    </source>
</evidence>
<dbReference type="SMART" id="SM00147">
    <property type="entry name" value="RasGEF"/>
    <property type="match status" value="1"/>
</dbReference>
<keyword evidence="7" id="KW-1185">Reference proteome</keyword>
<feature type="region of interest" description="Disordered" evidence="3">
    <location>
        <begin position="271"/>
        <end position="328"/>
    </location>
</feature>
<dbReference type="InterPro" id="IPR001895">
    <property type="entry name" value="RASGEF_cat_dom"/>
</dbReference>
<feature type="region of interest" description="Disordered" evidence="3">
    <location>
        <begin position="224"/>
        <end position="252"/>
    </location>
</feature>
<reference evidence="6" key="3">
    <citation type="submission" date="2025-09" db="UniProtKB">
        <authorList>
            <consortium name="Ensembl"/>
        </authorList>
    </citation>
    <scope>IDENTIFICATION</scope>
</reference>
<keyword evidence="2" id="KW-0727">SH2 domain</keyword>
<dbReference type="HOGENOM" id="CLU_015281_2_0_1"/>
<dbReference type="PROSITE" id="PS50009">
    <property type="entry name" value="RASGEF_CAT"/>
    <property type="match status" value="1"/>
</dbReference>
<dbReference type="InterPro" id="IPR036964">
    <property type="entry name" value="RASGEF_cat_dom_sf"/>
</dbReference>
<dbReference type="InParanoid" id="F6ZEF4"/>
<dbReference type="PANTHER" id="PTHR14247">
    <property type="entry name" value="BREAST CANCER ANTI-ESTROGEN RESISTANCE PROTEIN 3 HOMOLOG-LIKE PROTEIN"/>
    <property type="match status" value="1"/>
</dbReference>
<feature type="domain" description="Ras-GEF" evidence="5">
    <location>
        <begin position="385"/>
        <end position="647"/>
    </location>
</feature>
<dbReference type="OMA" id="WWEANEE"/>
<dbReference type="InterPro" id="IPR051853">
    <property type="entry name" value="SH2-Ras-GEF_adapter"/>
</dbReference>
<dbReference type="PROSITE" id="PS50001">
    <property type="entry name" value="SH2"/>
    <property type="match status" value="1"/>
</dbReference>
<dbReference type="OrthoDB" id="2412973at2759"/>
<evidence type="ECO:0000313" key="7">
    <source>
        <dbReference type="Proteomes" id="UP000002280"/>
    </source>
</evidence>
<reference evidence="6" key="2">
    <citation type="submission" date="2025-08" db="UniProtKB">
        <authorList>
            <consortium name="Ensembl"/>
        </authorList>
    </citation>
    <scope>IDENTIFICATION</scope>
</reference>
<dbReference type="FunFam" id="3.30.505.10:FF:000013">
    <property type="entry name" value="SH2 domain-containing protein 3C isoform X1"/>
    <property type="match status" value="1"/>
</dbReference>
<dbReference type="Gene3D" id="1.10.840.10">
    <property type="entry name" value="Ras guanine-nucleotide exchange factors catalytic domain"/>
    <property type="match status" value="1"/>
</dbReference>
<feature type="domain" description="SH2" evidence="4">
    <location>
        <begin position="19"/>
        <end position="123"/>
    </location>
</feature>
<protein>
    <submittedName>
        <fullName evidence="6">SH2 domain containing 3A</fullName>
    </submittedName>
</protein>
<dbReference type="Proteomes" id="UP000002280">
    <property type="component" value="Chromosome 3"/>
</dbReference>
<dbReference type="CTD" id="10045"/>
<accession>F6ZEF4</accession>
<dbReference type="eggNOG" id="ENOG502QS5X">
    <property type="taxonomic scope" value="Eukaryota"/>
</dbReference>
<dbReference type="GO" id="GO:0005085">
    <property type="term" value="F:guanyl-nucleotide exchange factor activity"/>
    <property type="evidence" value="ECO:0007669"/>
    <property type="project" value="UniProtKB-KW"/>
</dbReference>
<dbReference type="STRING" id="13616.ENSMODP00000032532"/>
<reference evidence="6 7" key="1">
    <citation type="journal article" date="2007" name="Nature">
        <title>Genome of the marsupial Monodelphis domestica reveals innovation in non-coding sequences.</title>
        <authorList>
            <person name="Mikkelsen T.S."/>
            <person name="Wakefield M.J."/>
            <person name="Aken B."/>
            <person name="Amemiya C.T."/>
            <person name="Chang J.L."/>
            <person name="Duke S."/>
            <person name="Garber M."/>
            <person name="Gentles A.J."/>
            <person name="Goodstadt L."/>
            <person name="Heger A."/>
            <person name="Jurka J."/>
            <person name="Kamal M."/>
            <person name="Mauceli E."/>
            <person name="Searle S.M."/>
            <person name="Sharpe T."/>
            <person name="Baker M.L."/>
            <person name="Batzer M.A."/>
            <person name="Benos P.V."/>
            <person name="Belov K."/>
            <person name="Clamp M."/>
            <person name="Cook A."/>
            <person name="Cuff J."/>
            <person name="Das R."/>
            <person name="Davidow L."/>
            <person name="Deakin J.E."/>
            <person name="Fazzari M.J."/>
            <person name="Glass J.L."/>
            <person name="Grabherr M."/>
            <person name="Greally J.M."/>
            <person name="Gu W."/>
            <person name="Hore T.A."/>
            <person name="Huttley G.A."/>
            <person name="Kleber M."/>
            <person name="Jirtle R.L."/>
            <person name="Koina E."/>
            <person name="Lee J.T."/>
            <person name="Mahony S."/>
            <person name="Marra M.A."/>
            <person name="Miller R.D."/>
            <person name="Nicholls R.D."/>
            <person name="Oda M."/>
            <person name="Papenfuss A.T."/>
            <person name="Parra Z.E."/>
            <person name="Pollock D.D."/>
            <person name="Ray D.A."/>
            <person name="Schein J.E."/>
            <person name="Speed T.P."/>
            <person name="Thompson K."/>
            <person name="VandeBerg J.L."/>
            <person name="Wade C.M."/>
            <person name="Walker J.A."/>
            <person name="Waters P.D."/>
            <person name="Webber C."/>
            <person name="Weidman J.R."/>
            <person name="Xie X."/>
            <person name="Zody M.C."/>
            <person name="Baldwin J."/>
            <person name="Abdouelleil A."/>
            <person name="Abdulkadir J."/>
            <person name="Abebe A."/>
            <person name="Abera B."/>
            <person name="Abreu J."/>
            <person name="Acer S.C."/>
            <person name="Aftuck L."/>
            <person name="Alexander A."/>
            <person name="An P."/>
            <person name="Anderson E."/>
            <person name="Anderson S."/>
            <person name="Arachi H."/>
            <person name="Azer M."/>
            <person name="Bachantsang P."/>
            <person name="Barry A."/>
            <person name="Bayul T."/>
            <person name="Berlin A."/>
            <person name="Bessette D."/>
            <person name="Bloom T."/>
            <person name="Bloom T."/>
            <person name="Boguslavskiy L."/>
            <person name="Bonnet C."/>
            <person name="Boukhgalter B."/>
            <person name="Bourzgui I."/>
            <person name="Brown A."/>
            <person name="Cahill P."/>
            <person name="Channer S."/>
            <person name="Cheshatsang Y."/>
            <person name="Chuda L."/>
            <person name="Citroen M."/>
            <person name="Collymore A."/>
            <person name="Cooke P."/>
            <person name="Costello M."/>
            <person name="D'Aco K."/>
            <person name="Daza R."/>
            <person name="De Haan G."/>
            <person name="DeGray S."/>
            <person name="DeMaso C."/>
            <person name="Dhargay N."/>
            <person name="Dooley K."/>
            <person name="Dooley E."/>
            <person name="Doricent M."/>
            <person name="Dorje P."/>
            <person name="Dorjee K."/>
            <person name="Dupes A."/>
            <person name="Elong R."/>
            <person name="Falk J."/>
            <person name="Farina A."/>
            <person name="Faro S."/>
            <person name="Ferguson D."/>
            <person name="Fisher S."/>
            <person name="Foley C.D."/>
            <person name="Franke A."/>
            <person name="Friedrich D."/>
            <person name="Gadbois L."/>
            <person name="Gearin G."/>
            <person name="Gearin C.R."/>
            <person name="Giannoukos G."/>
            <person name="Goode T."/>
            <person name="Graham J."/>
            <person name="Grandbois E."/>
            <person name="Grewal S."/>
            <person name="Gyaltsen K."/>
            <person name="Hafez N."/>
            <person name="Hagos B."/>
            <person name="Hall J."/>
            <person name="Henson C."/>
            <person name="Hollinger A."/>
            <person name="Honan T."/>
            <person name="Huard M.D."/>
            <person name="Hughes L."/>
            <person name="Hurhula B."/>
            <person name="Husby M.E."/>
            <person name="Kamat A."/>
            <person name="Kanga B."/>
            <person name="Kashin S."/>
            <person name="Khazanovich D."/>
            <person name="Kisner P."/>
            <person name="Lance K."/>
            <person name="Lara M."/>
            <person name="Lee W."/>
            <person name="Lennon N."/>
            <person name="Letendre F."/>
            <person name="LeVine R."/>
            <person name="Lipovsky A."/>
            <person name="Liu X."/>
            <person name="Liu J."/>
            <person name="Liu S."/>
            <person name="Lokyitsang T."/>
            <person name="Lokyitsang Y."/>
            <person name="Lubonja R."/>
            <person name="Lui A."/>
            <person name="MacDonald P."/>
            <person name="Magnisalis V."/>
            <person name="Maru K."/>
            <person name="Matthews C."/>
            <person name="McCusker W."/>
            <person name="McDonough S."/>
            <person name="Mehta T."/>
            <person name="Meldrim J."/>
            <person name="Meneus L."/>
            <person name="Mihai O."/>
            <person name="Mihalev A."/>
            <person name="Mihova T."/>
            <person name="Mittelman R."/>
            <person name="Mlenga V."/>
            <person name="Montmayeur A."/>
            <person name="Mulrain L."/>
            <person name="Navidi A."/>
            <person name="Naylor J."/>
            <person name="Negash T."/>
            <person name="Nguyen T."/>
            <person name="Nguyen N."/>
            <person name="Nicol R."/>
            <person name="Norbu C."/>
            <person name="Norbu N."/>
            <person name="Novod N."/>
            <person name="O'Neill B."/>
            <person name="Osman S."/>
            <person name="Markiewicz E."/>
            <person name="Oyono O.L."/>
            <person name="Patti C."/>
            <person name="Phunkhang P."/>
            <person name="Pierre F."/>
            <person name="Priest M."/>
            <person name="Raghuraman S."/>
            <person name="Rege F."/>
            <person name="Reyes R."/>
            <person name="Rise C."/>
            <person name="Rogov P."/>
            <person name="Ross K."/>
            <person name="Ryan E."/>
            <person name="Settipalli S."/>
            <person name="Shea T."/>
            <person name="Sherpa N."/>
            <person name="Shi L."/>
            <person name="Shih D."/>
            <person name="Sparrow T."/>
            <person name="Spaulding J."/>
            <person name="Stalker J."/>
            <person name="Stange-Thomann N."/>
            <person name="Stavropoulos S."/>
            <person name="Stone C."/>
            <person name="Strader C."/>
            <person name="Tesfaye S."/>
            <person name="Thomson T."/>
            <person name="Thoulutsang Y."/>
            <person name="Thoulutsang D."/>
            <person name="Topham K."/>
            <person name="Topping I."/>
            <person name="Tsamla T."/>
            <person name="Vassiliev H."/>
            <person name="Vo A."/>
            <person name="Wangchuk T."/>
            <person name="Wangdi T."/>
            <person name="Weiand M."/>
            <person name="Wilkinson J."/>
            <person name="Wilson A."/>
            <person name="Yadav S."/>
            <person name="Young G."/>
            <person name="Yu Q."/>
            <person name="Zembek L."/>
            <person name="Zhong D."/>
            <person name="Zimmer A."/>
            <person name="Zwirko Z."/>
            <person name="Jaffe D.B."/>
            <person name="Alvarez P."/>
            <person name="Brockman W."/>
            <person name="Butler J."/>
            <person name="Chin C."/>
            <person name="Gnerre S."/>
            <person name="MacCallum I."/>
            <person name="Graves J.A."/>
            <person name="Ponting C.P."/>
            <person name="Breen M."/>
            <person name="Samollow P.B."/>
            <person name="Lander E.S."/>
            <person name="Lindblad-Toh K."/>
        </authorList>
    </citation>
    <scope>NUCLEOTIDE SEQUENCE [LARGE SCALE GENOMIC DNA]</scope>
</reference>
<dbReference type="SMART" id="SM00252">
    <property type="entry name" value="SH2"/>
    <property type="match status" value="1"/>
</dbReference>
<dbReference type="SUPFAM" id="SSF55550">
    <property type="entry name" value="SH2 domain"/>
    <property type="match status" value="1"/>
</dbReference>
<feature type="compositionally biased region" description="Basic and acidic residues" evidence="3">
    <location>
        <begin position="273"/>
        <end position="301"/>
    </location>
</feature>
<dbReference type="Ensembl" id="ENSMODT00000034116.3">
    <property type="protein sequence ID" value="ENSMODP00000032532.2"/>
    <property type="gene ID" value="ENSMODG00000002291.5"/>
</dbReference>
<dbReference type="RefSeq" id="XP_007489100.1">
    <property type="nucleotide sequence ID" value="XM_007489038.3"/>
</dbReference>
<dbReference type="RefSeq" id="XP_056678551.1">
    <property type="nucleotide sequence ID" value="XM_056822573.1"/>
</dbReference>
<dbReference type="KEGG" id="mdo:100026258"/>
<name>F6ZEF4_MONDO</name>
<dbReference type="GeneID" id="100026258"/>
<evidence type="ECO:0000259" key="4">
    <source>
        <dbReference type="PROSITE" id="PS50001"/>
    </source>
</evidence>
<dbReference type="SUPFAM" id="SSF48366">
    <property type="entry name" value="Ras GEF"/>
    <property type="match status" value="1"/>
</dbReference>
<dbReference type="GO" id="GO:0007264">
    <property type="term" value="P:small GTPase-mediated signal transduction"/>
    <property type="evidence" value="ECO:0007669"/>
    <property type="project" value="InterPro"/>
</dbReference>
<proteinExistence type="predicted"/>
<keyword evidence="1" id="KW-0344">Guanine-nucleotide releasing factor</keyword>
<gene>
    <name evidence="6" type="primary">SH2D3A</name>
</gene>
<dbReference type="PANTHER" id="PTHR14247:SF11">
    <property type="entry name" value="SH2 DOMAIN-CONTAINING PROTEIN 3A"/>
    <property type="match status" value="1"/>
</dbReference>
<evidence type="ECO:0000256" key="2">
    <source>
        <dbReference type="PROSITE-ProRule" id="PRU00191"/>
    </source>
</evidence>
<evidence type="ECO:0000256" key="3">
    <source>
        <dbReference type="SAM" id="MobiDB-lite"/>
    </source>
</evidence>
<dbReference type="Pfam" id="PF00017">
    <property type="entry name" value="SH2"/>
    <property type="match status" value="1"/>
</dbReference>
<organism evidence="6 7">
    <name type="scientific">Monodelphis domestica</name>
    <name type="common">Gray short-tailed opossum</name>
    <dbReference type="NCBI Taxonomy" id="13616"/>
    <lineage>
        <taxon>Eukaryota</taxon>
        <taxon>Metazoa</taxon>
        <taxon>Chordata</taxon>
        <taxon>Craniata</taxon>
        <taxon>Vertebrata</taxon>
        <taxon>Euteleostomi</taxon>
        <taxon>Mammalia</taxon>
        <taxon>Metatheria</taxon>
        <taxon>Didelphimorphia</taxon>
        <taxon>Didelphidae</taxon>
        <taxon>Monodelphis</taxon>
    </lineage>
</organism>
<sequence length="648" mass="71011">MEKVGESLDPDKELVDQTWYHGRLSQKEAEALLLKDGDFLVWASPSTLVLDSSPLVLSCCWGGQPLHFDVVRIQLRPRPGRPSRALFQLEDERFPSLPALVKCYVATQRPLSQASGAVASRPVARHGPPRPTTFGKPRHRRSLSGDGCSDGTRQVHKGLLRTKELSGSQPSLDTLRHRGGPPKGSKGPGSPDDPHMAKMVPPASPLFRTGSDPVLRRAQELSIGTPQWGSDGQLHPKGPLKPPRAPSVLLPECPGTPTSCELLPQEILHFQRKGGDDGKPGTREAARHGPRDRQETEHKTEAWPGEETMPREGQNGQLSNKEGPQEAPWWEEWEQEEAEDFVRPQGGATPALQPQAFSSCLLGPENRPLEPSALRTLRALFLQHDVGTVAQHLLLTDCQAAQVLGVTRTQRQAMGVHSGLELLTLPHGHQLRLNLLERHEALALAAATAVVGCSGPVAERVATLLGLIQLALALRAPGGADLFALSSVMTALQLPQITRLERTWRLLRQNHTEAALAFEKELKPFVRALDEGAEIGLPGEVAVPHIMPVTQLLEGAQLWGSHEESCERLLRTLQGARTMASHASHYREAARARLKGFQPTPELCEAFQTEFALRLLWGSRGAGATQAERHKKFHLILNALSWRLEPES</sequence>
<dbReference type="InterPro" id="IPR000980">
    <property type="entry name" value="SH2"/>
</dbReference>
<evidence type="ECO:0000259" key="5">
    <source>
        <dbReference type="PROSITE" id="PS50009"/>
    </source>
</evidence>
<dbReference type="InterPro" id="IPR023578">
    <property type="entry name" value="Ras_GEF_dom_sf"/>
</dbReference>
<dbReference type="FunFam" id="1.10.840.10:FF:000014">
    <property type="entry name" value="SH2 domain containing 3A"/>
    <property type="match status" value="1"/>
</dbReference>
<dbReference type="AlphaFoldDB" id="F6ZEF4"/>
<dbReference type="Gene3D" id="3.30.505.10">
    <property type="entry name" value="SH2 domain"/>
    <property type="match status" value="1"/>
</dbReference>